<dbReference type="Proteomes" id="UP000324800">
    <property type="component" value="Unassembled WGS sequence"/>
</dbReference>
<sequence>IDDLVDGMYKRLSECIANNGLATHY</sequence>
<dbReference type="AlphaFoldDB" id="A0A5J4TSN4"/>
<gene>
    <name evidence="1" type="ORF">EZS28_043472</name>
</gene>
<name>A0A5J4TSN4_9EUKA</name>
<protein>
    <submittedName>
        <fullName evidence="1">Uncharacterized protein</fullName>
    </submittedName>
</protein>
<reference evidence="1 2" key="1">
    <citation type="submission" date="2019-03" db="EMBL/GenBank/DDBJ databases">
        <title>Single cell metagenomics reveals metabolic interactions within the superorganism composed of flagellate Streblomastix strix and complex community of Bacteroidetes bacteria on its surface.</title>
        <authorList>
            <person name="Treitli S.C."/>
            <person name="Kolisko M."/>
            <person name="Husnik F."/>
            <person name="Keeling P."/>
            <person name="Hampl V."/>
        </authorList>
    </citation>
    <scope>NUCLEOTIDE SEQUENCE [LARGE SCALE GENOMIC DNA]</scope>
    <source>
        <strain evidence="1">ST1C</strain>
    </source>
</reference>
<dbReference type="EMBL" id="SNRW01026153">
    <property type="protein sequence ID" value="KAA6361000.1"/>
    <property type="molecule type" value="Genomic_DNA"/>
</dbReference>
<feature type="non-terminal residue" evidence="1">
    <location>
        <position position="1"/>
    </location>
</feature>
<comment type="caution">
    <text evidence="1">The sequence shown here is derived from an EMBL/GenBank/DDBJ whole genome shotgun (WGS) entry which is preliminary data.</text>
</comment>
<accession>A0A5J4TSN4</accession>
<evidence type="ECO:0000313" key="2">
    <source>
        <dbReference type="Proteomes" id="UP000324800"/>
    </source>
</evidence>
<evidence type="ECO:0000313" key="1">
    <source>
        <dbReference type="EMBL" id="KAA6361000.1"/>
    </source>
</evidence>
<organism evidence="1 2">
    <name type="scientific">Streblomastix strix</name>
    <dbReference type="NCBI Taxonomy" id="222440"/>
    <lineage>
        <taxon>Eukaryota</taxon>
        <taxon>Metamonada</taxon>
        <taxon>Preaxostyla</taxon>
        <taxon>Oxymonadida</taxon>
        <taxon>Streblomastigidae</taxon>
        <taxon>Streblomastix</taxon>
    </lineage>
</organism>
<proteinExistence type="predicted"/>